<comment type="caution">
    <text evidence="6">The sequence shown here is derived from an EMBL/GenBank/DDBJ whole genome shotgun (WGS) entry which is preliminary data.</text>
</comment>
<dbReference type="SUPFAM" id="SSF52540">
    <property type="entry name" value="P-loop containing nucleoside triphosphate hydrolases"/>
    <property type="match status" value="1"/>
</dbReference>
<dbReference type="InterPro" id="IPR027417">
    <property type="entry name" value="P-loop_NTPase"/>
</dbReference>
<evidence type="ECO:0000313" key="7">
    <source>
        <dbReference type="Proteomes" id="UP001500016"/>
    </source>
</evidence>
<feature type="binding site" evidence="3">
    <location>
        <begin position="330"/>
        <end position="337"/>
    </location>
    <ligand>
        <name>ATP</name>
        <dbReference type="ChEBI" id="CHEBI:30616"/>
    </ligand>
</feature>
<keyword evidence="2 3" id="KW-0067">ATP-binding</keyword>
<dbReference type="PANTHER" id="PTHR22683:SF47">
    <property type="entry name" value="FTSK DOMAIN-CONTAINING PROTEIN YDCQ"/>
    <property type="match status" value="1"/>
</dbReference>
<feature type="compositionally biased region" description="Polar residues" evidence="4">
    <location>
        <begin position="24"/>
        <end position="35"/>
    </location>
</feature>
<feature type="region of interest" description="Disordered" evidence="4">
    <location>
        <begin position="1"/>
        <end position="42"/>
    </location>
</feature>
<dbReference type="PROSITE" id="PS50901">
    <property type="entry name" value="FTSK"/>
    <property type="match status" value="1"/>
</dbReference>
<feature type="region of interest" description="Disordered" evidence="4">
    <location>
        <begin position="705"/>
        <end position="730"/>
    </location>
</feature>
<protein>
    <recommendedName>
        <fullName evidence="5">FtsK domain-containing protein</fullName>
    </recommendedName>
</protein>
<feature type="region of interest" description="Disordered" evidence="4">
    <location>
        <begin position="613"/>
        <end position="662"/>
    </location>
</feature>
<dbReference type="InterPro" id="IPR050206">
    <property type="entry name" value="FtsK/SpoIIIE/SftA"/>
</dbReference>
<dbReference type="InterPro" id="IPR002543">
    <property type="entry name" value="FtsK_dom"/>
</dbReference>
<dbReference type="EMBL" id="BAAAPE010000023">
    <property type="protein sequence ID" value="GAA2100423.1"/>
    <property type="molecule type" value="Genomic_DNA"/>
</dbReference>
<feature type="compositionally biased region" description="Basic and acidic residues" evidence="4">
    <location>
        <begin position="14"/>
        <end position="23"/>
    </location>
</feature>
<accession>A0ABN2WXB3</accession>
<dbReference type="Pfam" id="PF01580">
    <property type="entry name" value="FtsK_SpoIIIE"/>
    <property type="match status" value="1"/>
</dbReference>
<dbReference type="Gene3D" id="3.40.50.300">
    <property type="entry name" value="P-loop containing nucleotide triphosphate hydrolases"/>
    <property type="match status" value="1"/>
</dbReference>
<evidence type="ECO:0000313" key="6">
    <source>
        <dbReference type="EMBL" id="GAA2100423.1"/>
    </source>
</evidence>
<evidence type="ECO:0000259" key="5">
    <source>
        <dbReference type="PROSITE" id="PS50901"/>
    </source>
</evidence>
<dbReference type="PANTHER" id="PTHR22683">
    <property type="entry name" value="SPORULATION PROTEIN RELATED"/>
    <property type="match status" value="1"/>
</dbReference>
<organism evidence="6 7">
    <name type="scientific">Streptomyces albiaxialis</name>
    <dbReference type="NCBI Taxonomy" id="329523"/>
    <lineage>
        <taxon>Bacteria</taxon>
        <taxon>Bacillati</taxon>
        <taxon>Actinomycetota</taxon>
        <taxon>Actinomycetes</taxon>
        <taxon>Kitasatosporales</taxon>
        <taxon>Streptomycetaceae</taxon>
        <taxon>Streptomyces</taxon>
    </lineage>
</organism>
<evidence type="ECO:0000256" key="2">
    <source>
        <dbReference type="ARBA" id="ARBA00022840"/>
    </source>
</evidence>
<evidence type="ECO:0000256" key="1">
    <source>
        <dbReference type="ARBA" id="ARBA00022741"/>
    </source>
</evidence>
<evidence type="ECO:0000256" key="4">
    <source>
        <dbReference type="SAM" id="MobiDB-lite"/>
    </source>
</evidence>
<sequence>MSSLERASGQTKIESLRVSKEETVTQSAPTSGQPPSSGPAVQAATAGLGLGLVGWAASGMTDRTELRPPLLGAALLLALVWGLVGTWHHRRTSRARDLAQALAPVLGTSSTRGMVTVQKRNRQGPTRIKIVYPATFKDADEKARATVREIVATRMGATVEATWRRHKRQLLCRLDYDAATADLVERDSGATGDTTGDTAEQAAMRQRAGDVVQAVMGATATIDKITFEEGSDSPTDIRVAYATTSRDLSPAFRQKLLMQVESKLPGEWRDIWEFEENKVRFEKRPPFPRNVLYPVDYRAQYGELVYCVDEDGNHLSWVLGSKTPHHLVVGPTGSGKTVMIRNLVLSAVLQGIPVVLCDPKRTEYLDFQHFPGVILVTDTEDIASAITAAFWEMQERYGEIEAGITKVGHHGKFLFVMDEYAVFKEQVNELWAEEKAARAAEGNGGGNKGPKDHPCLKHWGNLVLMGRTAEMHCLQGLQRPDADVVKGVLRDSFRGRTALDQHTRETALMMWGDARTGTNLPSVQGRAISRVDGRTAREVQVCRVLPPTAEGHGAEDAAMWKTAYARAAEPELWKDVKVPESLLRLRARREAAIRDLQDRYAVRAEAVPEAPAPVELTKAAGPDVVEDQDQEDARADQQPDTDTAAVEDQDEGEGVTWSPAGAHELEIGDTVMLEDECGVPEIVTVADLHFEDGEDGAEVIEVTVTNQETGETEVRSLDADDVVSRRETGR</sequence>
<gene>
    <name evidence="6" type="ORF">GCM10009801_72930</name>
</gene>
<keyword evidence="7" id="KW-1185">Reference proteome</keyword>
<evidence type="ECO:0000256" key="3">
    <source>
        <dbReference type="PROSITE-ProRule" id="PRU00289"/>
    </source>
</evidence>
<feature type="domain" description="FtsK" evidence="5">
    <location>
        <begin position="312"/>
        <end position="508"/>
    </location>
</feature>
<reference evidence="6 7" key="1">
    <citation type="journal article" date="2019" name="Int. J. Syst. Evol. Microbiol.">
        <title>The Global Catalogue of Microorganisms (GCM) 10K type strain sequencing project: providing services to taxonomists for standard genome sequencing and annotation.</title>
        <authorList>
            <consortium name="The Broad Institute Genomics Platform"/>
            <consortium name="The Broad Institute Genome Sequencing Center for Infectious Disease"/>
            <person name="Wu L."/>
            <person name="Ma J."/>
        </authorList>
    </citation>
    <scope>NUCLEOTIDE SEQUENCE [LARGE SCALE GENOMIC DNA]</scope>
    <source>
        <strain evidence="6 7">JCM 15478</strain>
    </source>
</reference>
<proteinExistence type="predicted"/>
<keyword evidence="1 3" id="KW-0547">Nucleotide-binding</keyword>
<dbReference type="Proteomes" id="UP001500016">
    <property type="component" value="Unassembled WGS sequence"/>
</dbReference>
<feature type="compositionally biased region" description="Basic and acidic residues" evidence="4">
    <location>
        <begin position="712"/>
        <end position="730"/>
    </location>
</feature>
<name>A0ABN2WXB3_9ACTN</name>
<feature type="compositionally biased region" description="Polar residues" evidence="4">
    <location>
        <begin position="1"/>
        <end position="13"/>
    </location>
</feature>
<dbReference type="CDD" id="cd01127">
    <property type="entry name" value="TrwB_TraG_TraD_VirD4"/>
    <property type="match status" value="1"/>
</dbReference>